<evidence type="ECO:0000256" key="1">
    <source>
        <dbReference type="ARBA" id="ARBA00000707"/>
    </source>
</evidence>
<dbReference type="InterPro" id="IPR018200">
    <property type="entry name" value="USP_CS"/>
</dbReference>
<comment type="catalytic activity">
    <reaction evidence="1">
        <text>Thiol-dependent hydrolysis of ester, thioester, amide, peptide and isopeptide bonds formed by the C-terminal Gly of ubiquitin (a 76-residue protein attached to proteins as an intracellular targeting signal).</text>
        <dbReference type="EC" id="3.4.19.12"/>
    </reaction>
</comment>
<feature type="compositionally biased region" description="Polar residues" evidence="4">
    <location>
        <begin position="715"/>
        <end position="733"/>
    </location>
</feature>
<comment type="caution">
    <text evidence="6">The sequence shown here is derived from an EMBL/GenBank/DDBJ whole genome shotgun (WGS) entry which is preliminary data.</text>
</comment>
<dbReference type="EC" id="3.4.19.12" evidence="2"/>
<dbReference type="FunFam" id="3.90.70.10:FF:000048">
    <property type="entry name" value="Ubiquitin carboxyl-terminal hydrolase 31"/>
    <property type="match status" value="1"/>
</dbReference>
<feature type="compositionally biased region" description="Low complexity" evidence="4">
    <location>
        <begin position="409"/>
        <end position="430"/>
    </location>
</feature>
<dbReference type="Proteomes" id="UP001591681">
    <property type="component" value="Unassembled WGS sequence"/>
</dbReference>
<feature type="domain" description="USP" evidence="5">
    <location>
        <begin position="1"/>
        <end position="373"/>
    </location>
</feature>
<dbReference type="InterPro" id="IPR050185">
    <property type="entry name" value="Ub_carboxyl-term_hydrolase"/>
</dbReference>
<feature type="compositionally biased region" description="Low complexity" evidence="4">
    <location>
        <begin position="762"/>
        <end position="773"/>
    </location>
</feature>
<dbReference type="EMBL" id="JBHFQA010000015">
    <property type="protein sequence ID" value="KAL2087102.1"/>
    <property type="molecule type" value="Genomic_DNA"/>
</dbReference>
<dbReference type="Gene3D" id="3.90.70.10">
    <property type="entry name" value="Cysteine proteinases"/>
    <property type="match status" value="1"/>
</dbReference>
<organism evidence="6 7">
    <name type="scientific">Coilia grayii</name>
    <name type="common">Gray's grenadier anchovy</name>
    <dbReference type="NCBI Taxonomy" id="363190"/>
    <lineage>
        <taxon>Eukaryota</taxon>
        <taxon>Metazoa</taxon>
        <taxon>Chordata</taxon>
        <taxon>Craniata</taxon>
        <taxon>Vertebrata</taxon>
        <taxon>Euteleostomi</taxon>
        <taxon>Actinopterygii</taxon>
        <taxon>Neopterygii</taxon>
        <taxon>Teleostei</taxon>
        <taxon>Clupei</taxon>
        <taxon>Clupeiformes</taxon>
        <taxon>Clupeoidei</taxon>
        <taxon>Engraulidae</taxon>
        <taxon>Coilinae</taxon>
        <taxon>Coilia</taxon>
    </lineage>
</organism>
<dbReference type="CDD" id="cd02674">
    <property type="entry name" value="Peptidase_C19R"/>
    <property type="match status" value="1"/>
</dbReference>
<feature type="compositionally biased region" description="Low complexity" evidence="4">
    <location>
        <begin position="699"/>
        <end position="714"/>
    </location>
</feature>
<evidence type="ECO:0000256" key="3">
    <source>
        <dbReference type="ARBA" id="ARBA00022801"/>
    </source>
</evidence>
<feature type="compositionally biased region" description="Basic and acidic residues" evidence="4">
    <location>
        <begin position="736"/>
        <end position="751"/>
    </location>
</feature>
<dbReference type="AlphaFoldDB" id="A0ABD1JJ58"/>
<proteinExistence type="predicted"/>
<dbReference type="InterPro" id="IPR038765">
    <property type="entry name" value="Papain-like_cys_pep_sf"/>
</dbReference>
<gene>
    <name evidence="6" type="ORF">ACEWY4_018161</name>
</gene>
<feature type="region of interest" description="Disordered" evidence="4">
    <location>
        <begin position="277"/>
        <end position="301"/>
    </location>
</feature>
<feature type="compositionally biased region" description="Basic and acidic residues" evidence="4">
    <location>
        <begin position="556"/>
        <end position="577"/>
    </location>
</feature>
<evidence type="ECO:0000313" key="7">
    <source>
        <dbReference type="Proteomes" id="UP001591681"/>
    </source>
</evidence>
<dbReference type="InterPro" id="IPR028889">
    <property type="entry name" value="USP"/>
</dbReference>
<feature type="compositionally biased region" description="Low complexity" evidence="4">
    <location>
        <begin position="636"/>
        <end position="653"/>
    </location>
</feature>
<dbReference type="InterPro" id="IPR001394">
    <property type="entry name" value="Peptidase_C19_UCH"/>
</dbReference>
<feature type="compositionally biased region" description="Polar residues" evidence="4">
    <location>
        <begin position="583"/>
        <end position="592"/>
    </location>
</feature>
<dbReference type="PROSITE" id="PS50235">
    <property type="entry name" value="USP_3"/>
    <property type="match status" value="1"/>
</dbReference>
<evidence type="ECO:0000256" key="4">
    <source>
        <dbReference type="SAM" id="MobiDB-lite"/>
    </source>
</evidence>
<dbReference type="GO" id="GO:0004843">
    <property type="term" value="F:cysteine-type deubiquitinase activity"/>
    <property type="evidence" value="ECO:0007669"/>
    <property type="project" value="UniProtKB-EC"/>
</dbReference>
<keyword evidence="3" id="KW-0378">Hydrolase</keyword>
<accession>A0ABD1JJ58</accession>
<dbReference type="PANTHER" id="PTHR21646">
    <property type="entry name" value="UBIQUITIN CARBOXYL-TERMINAL HYDROLASE"/>
    <property type="match status" value="1"/>
</dbReference>
<protein>
    <recommendedName>
        <fullName evidence="2">ubiquitinyl hydrolase 1</fullName>
        <ecNumber evidence="2">3.4.19.12</ecNumber>
    </recommendedName>
</protein>
<sequence>MVQLTWHEALCSGSLLVKAVHLPSSPYSSGPEGQRLLPSGTLSSEFLNQGGSSKILLLICNTAGSGQQAVRFGPPFVMREERSLSWDQFQQSLLSKLYYLMLNSTQAQSGGVLFKIRVVGGSTSYSYLSPQDSRPLCHPAVDRALKLCGPGGPAHVKLIIEWEHKVKECLFGNIQEEVVKDAESVRATQQQHLQQHSCTLDECFQLYTKEEQLAPDDAWKCPHCKQLQQGMVKMSLWTLPDILILHLKRFRQVGERRNKLSTLVHFPPAGLDMAPHVVKRSQSQSQSQSARSLASGPWPPAWKQPDATLPHDFLYDLYAVCNHHGGMHGGHYTAYCRNSVDGQWYGYDDSSVDLVPEEELCTRGAYILFYQRRNAIPHWSANSSVRGSTSSSMSEHWLIRLAGESERGSVVSRSSTTYPSSVPDSPESPVFQEELSKAERGGFESRPFVRGIQGRSVSMRTPTKTRDALSKVLPLRWSFGSKDRRKPAPAPESSAATSTPAPAELVEYLESGRRPRCTKDPIIALVSSPSGKEGPTGQQPPPPATSSSSGLSCVGRAEKPATPDFHRAPEGQRRQAPDKTGSLRRSGTNATKQQQQQQQREDGTLDRRSSRRSKQDQAKQSHDSQSRRGSSITGFHPSPSTHSSLNSSQQDSLGDTVEAAGDKSRRREESKTHDGLLSFLKGGFLKKDSMRRSRDSDWGRGSSDAGSRSLSKLSLSNGCHSGTTEGKSSSSAHSGRHNDELANGKVVRDSRSCSALQDIKRSQSSSHIPSRSEQSLRRSASLHRNGLAAPSGPRSLAPDKASCSTLGRTQGRYSSTSLGRKRTVPESSF</sequence>
<feature type="compositionally biased region" description="Basic and acidic residues" evidence="4">
    <location>
        <begin position="685"/>
        <end position="698"/>
    </location>
</feature>
<dbReference type="Pfam" id="PF00443">
    <property type="entry name" value="UCH"/>
    <property type="match status" value="1"/>
</dbReference>
<dbReference type="PANTHER" id="PTHR21646:SF20">
    <property type="entry name" value="UBIQUITIN CARBOXYL-TERMINAL HYDROLASE 43"/>
    <property type="match status" value="1"/>
</dbReference>
<feature type="compositionally biased region" description="Basic and acidic residues" evidence="4">
    <location>
        <begin position="660"/>
        <end position="674"/>
    </location>
</feature>
<keyword evidence="7" id="KW-1185">Reference proteome</keyword>
<feature type="region of interest" description="Disordered" evidence="4">
    <location>
        <begin position="525"/>
        <end position="829"/>
    </location>
</feature>
<dbReference type="SUPFAM" id="SSF54001">
    <property type="entry name" value="Cysteine proteinases"/>
    <property type="match status" value="1"/>
</dbReference>
<evidence type="ECO:0000313" key="6">
    <source>
        <dbReference type="EMBL" id="KAL2087102.1"/>
    </source>
</evidence>
<feature type="compositionally biased region" description="Low complexity" evidence="4">
    <location>
        <begin position="491"/>
        <end position="503"/>
    </location>
</feature>
<feature type="compositionally biased region" description="Low complexity" evidence="4">
    <location>
        <begin position="280"/>
        <end position="295"/>
    </location>
</feature>
<feature type="compositionally biased region" description="Polar residues" evidence="4">
    <location>
        <begin position="802"/>
        <end position="818"/>
    </location>
</feature>
<name>A0ABD1JJ58_9TELE</name>
<feature type="region of interest" description="Disordered" evidence="4">
    <location>
        <begin position="409"/>
        <end position="437"/>
    </location>
</feature>
<evidence type="ECO:0000259" key="5">
    <source>
        <dbReference type="PROSITE" id="PS50235"/>
    </source>
</evidence>
<reference evidence="6 7" key="1">
    <citation type="submission" date="2024-09" db="EMBL/GenBank/DDBJ databases">
        <title>A chromosome-level genome assembly of Gray's grenadier anchovy, Coilia grayii.</title>
        <authorList>
            <person name="Fu Z."/>
        </authorList>
    </citation>
    <scope>NUCLEOTIDE SEQUENCE [LARGE SCALE GENOMIC DNA]</scope>
    <source>
        <strain evidence="6">G4</strain>
        <tissue evidence="6">Muscle</tissue>
    </source>
</reference>
<feature type="region of interest" description="Disordered" evidence="4">
    <location>
        <begin position="480"/>
        <end position="503"/>
    </location>
</feature>
<evidence type="ECO:0000256" key="2">
    <source>
        <dbReference type="ARBA" id="ARBA00012759"/>
    </source>
</evidence>
<feature type="compositionally biased region" description="Basic and acidic residues" evidence="4">
    <location>
        <begin position="599"/>
        <end position="626"/>
    </location>
</feature>
<dbReference type="PROSITE" id="PS00973">
    <property type="entry name" value="USP_2"/>
    <property type="match status" value="1"/>
</dbReference>